<dbReference type="EMBL" id="AXNT01000028">
    <property type="protein sequence ID" value="KGM02995.1"/>
    <property type="molecule type" value="Genomic_DNA"/>
</dbReference>
<dbReference type="CDD" id="cd07814">
    <property type="entry name" value="SRPBCC_CalC_Aha1-like"/>
    <property type="match status" value="1"/>
</dbReference>
<sequence length="148" mass="16531">MVDILHRIGAVAPAPAAAYEALTKVDALAGWWTEETRGSGDAIGDKLEFRFPTGGFDMEVVELVPDERVVWRVIDGPAEWVGTTIEWELRQDGEYVVVLFAHRGWREPVEFMHHCSTKWASFLLSLKLLVETGAAAPAPRDVRVDNWG</sequence>
<evidence type="ECO:0000259" key="2">
    <source>
        <dbReference type="Pfam" id="PF08327"/>
    </source>
</evidence>
<accession>A0A0A0B825</accession>
<dbReference type="OrthoDB" id="3365660at2"/>
<gene>
    <name evidence="3" type="ORF">Q760_10055</name>
</gene>
<protein>
    <submittedName>
        <fullName evidence="3">Activator of HSP90 ATPase</fullName>
    </submittedName>
</protein>
<dbReference type="RefSeq" id="WP_034627009.1">
    <property type="nucleotide sequence ID" value="NZ_AXNT01000028.1"/>
</dbReference>
<comment type="similarity">
    <text evidence="1">Belongs to the AHA1 family.</text>
</comment>
<dbReference type="Pfam" id="PF08327">
    <property type="entry name" value="AHSA1"/>
    <property type="match status" value="1"/>
</dbReference>
<organism evidence="3 4">
    <name type="scientific">Cellulomonas cellasea DSM 20118</name>
    <dbReference type="NCBI Taxonomy" id="1408250"/>
    <lineage>
        <taxon>Bacteria</taxon>
        <taxon>Bacillati</taxon>
        <taxon>Actinomycetota</taxon>
        <taxon>Actinomycetes</taxon>
        <taxon>Micrococcales</taxon>
        <taxon>Cellulomonadaceae</taxon>
        <taxon>Cellulomonas</taxon>
    </lineage>
</organism>
<dbReference type="InterPro" id="IPR013538">
    <property type="entry name" value="ASHA1/2-like_C"/>
</dbReference>
<feature type="domain" description="Activator of Hsp90 ATPase homologue 1/2-like C-terminal" evidence="2">
    <location>
        <begin position="15"/>
        <end position="131"/>
    </location>
</feature>
<evidence type="ECO:0000256" key="1">
    <source>
        <dbReference type="ARBA" id="ARBA00006817"/>
    </source>
</evidence>
<reference evidence="3 4" key="1">
    <citation type="submission" date="2013-10" db="EMBL/GenBank/DDBJ databases">
        <authorList>
            <person name="Wang G."/>
            <person name="Zhuang W."/>
        </authorList>
    </citation>
    <scope>NUCLEOTIDE SEQUENCE [LARGE SCALE GENOMIC DNA]</scope>
    <source>
        <strain evidence="3 4">DSM 20118</strain>
    </source>
</reference>
<dbReference type="STRING" id="1408250.Q760_10055"/>
<dbReference type="Gene3D" id="3.30.530.20">
    <property type="match status" value="1"/>
</dbReference>
<keyword evidence="4" id="KW-1185">Reference proteome</keyword>
<evidence type="ECO:0000313" key="4">
    <source>
        <dbReference type="Proteomes" id="UP000029833"/>
    </source>
</evidence>
<name>A0A0A0B825_9CELL</name>
<dbReference type="Proteomes" id="UP000029833">
    <property type="component" value="Unassembled WGS sequence"/>
</dbReference>
<dbReference type="AlphaFoldDB" id="A0A0A0B825"/>
<proteinExistence type="inferred from homology"/>
<evidence type="ECO:0000313" key="3">
    <source>
        <dbReference type="EMBL" id="KGM02995.1"/>
    </source>
</evidence>
<dbReference type="SUPFAM" id="SSF55961">
    <property type="entry name" value="Bet v1-like"/>
    <property type="match status" value="1"/>
</dbReference>
<dbReference type="InterPro" id="IPR023393">
    <property type="entry name" value="START-like_dom_sf"/>
</dbReference>
<comment type="caution">
    <text evidence="3">The sequence shown here is derived from an EMBL/GenBank/DDBJ whole genome shotgun (WGS) entry which is preliminary data.</text>
</comment>